<dbReference type="InterPro" id="IPR024439">
    <property type="entry name" value="RNHCP"/>
</dbReference>
<protein>
    <recommendedName>
        <fullName evidence="1">RNHCP domain-containing protein</fullName>
    </recommendedName>
</protein>
<proteinExistence type="predicted"/>
<accession>A0A1F5EPA5</accession>
<dbReference type="Pfam" id="PF12647">
    <property type="entry name" value="RNHCP"/>
    <property type="match status" value="1"/>
</dbReference>
<organism evidence="2 3">
    <name type="scientific">Candidatus Campbellbacteria bacterium RIFCSPHIGHO2_12_FULL_35_10</name>
    <dbReference type="NCBI Taxonomy" id="1797578"/>
    <lineage>
        <taxon>Bacteria</taxon>
        <taxon>Candidatus Campbelliibacteriota</taxon>
    </lineage>
</organism>
<dbReference type="Proteomes" id="UP000185891">
    <property type="component" value="Unassembled WGS sequence"/>
</dbReference>
<evidence type="ECO:0000313" key="3">
    <source>
        <dbReference type="Proteomes" id="UP000185891"/>
    </source>
</evidence>
<comment type="caution">
    <text evidence="2">The sequence shown here is derived from an EMBL/GenBank/DDBJ whole genome shotgun (WGS) entry which is preliminary data.</text>
</comment>
<reference evidence="2 3" key="1">
    <citation type="journal article" date="2016" name="Nat. Commun.">
        <title>Thousands of microbial genomes shed light on interconnected biogeochemical processes in an aquifer system.</title>
        <authorList>
            <person name="Anantharaman K."/>
            <person name="Brown C.T."/>
            <person name="Hug L.A."/>
            <person name="Sharon I."/>
            <person name="Castelle C.J."/>
            <person name="Probst A.J."/>
            <person name="Thomas B.C."/>
            <person name="Singh A."/>
            <person name="Wilkins M.J."/>
            <person name="Karaoz U."/>
            <person name="Brodie E.L."/>
            <person name="Williams K.H."/>
            <person name="Hubbard S.S."/>
            <person name="Banfield J.F."/>
        </authorList>
    </citation>
    <scope>NUCLEOTIDE SEQUENCE [LARGE SCALE GENOMIC DNA]</scope>
</reference>
<name>A0A1F5EPA5_9BACT</name>
<evidence type="ECO:0000259" key="1">
    <source>
        <dbReference type="Pfam" id="PF12647"/>
    </source>
</evidence>
<dbReference type="AlphaFoldDB" id="A0A1F5EPA5"/>
<feature type="domain" description="RNHCP" evidence="1">
    <location>
        <begin position="11"/>
        <end position="89"/>
    </location>
</feature>
<dbReference type="EMBL" id="MFAA01000016">
    <property type="protein sequence ID" value="OGD69076.1"/>
    <property type="molecule type" value="Genomic_DNA"/>
</dbReference>
<gene>
    <name evidence="2" type="ORF">A3E89_02180</name>
</gene>
<evidence type="ECO:0000313" key="2">
    <source>
        <dbReference type="EMBL" id="OGD69076.1"/>
    </source>
</evidence>
<sequence>MESKKFQRTKENFICEKCGAKVEGNGYTNHCPNCLWSKHVDVNPGDRMAECGGMMKPIGLDKKSDVFYVVQVCEKCKHERRNKLVSGDNFDEAIKLFNKPL</sequence>